<accession>A0A8H7BRQ6</accession>
<gene>
    <name evidence="1" type="ORF">EC973_003059</name>
</gene>
<dbReference type="OrthoDB" id="185373at2759"/>
<evidence type="ECO:0000313" key="2">
    <source>
        <dbReference type="Proteomes" id="UP000605846"/>
    </source>
</evidence>
<comment type="caution">
    <text evidence="1">The sequence shown here is derived from an EMBL/GenBank/DDBJ whole genome shotgun (WGS) entry which is preliminary data.</text>
</comment>
<evidence type="ECO:0000313" key="1">
    <source>
        <dbReference type="EMBL" id="KAF7722532.1"/>
    </source>
</evidence>
<dbReference type="GO" id="GO:0003729">
    <property type="term" value="F:mRNA binding"/>
    <property type="evidence" value="ECO:0007669"/>
    <property type="project" value="TreeGrafter"/>
</dbReference>
<reference evidence="1" key="1">
    <citation type="submission" date="2020-01" db="EMBL/GenBank/DDBJ databases">
        <title>Genome Sequencing of Three Apophysomyces-Like Fungal Strains Confirms a Novel Fungal Genus in the Mucoromycota with divergent Burkholderia-like Endosymbiotic Bacteria.</title>
        <authorList>
            <person name="Stajich J.E."/>
            <person name="Macias A.M."/>
            <person name="Carter-House D."/>
            <person name="Lovett B."/>
            <person name="Kasson L.R."/>
            <person name="Berry K."/>
            <person name="Grigoriev I."/>
            <person name="Chang Y."/>
            <person name="Spatafora J."/>
            <person name="Kasson M.T."/>
        </authorList>
    </citation>
    <scope>NUCLEOTIDE SEQUENCE</scope>
    <source>
        <strain evidence="1">NRRL A-21654</strain>
    </source>
</reference>
<proteinExistence type="predicted"/>
<protein>
    <recommendedName>
        <fullName evidence="3">Mitochondrial group I intron splicing factor CCM1</fullName>
    </recommendedName>
</protein>
<keyword evidence="2" id="KW-1185">Reference proteome</keyword>
<dbReference type="EMBL" id="JABAYA010000190">
    <property type="protein sequence ID" value="KAF7722532.1"/>
    <property type="molecule type" value="Genomic_DNA"/>
</dbReference>
<dbReference type="GO" id="GO:0006396">
    <property type="term" value="P:RNA processing"/>
    <property type="evidence" value="ECO:0007669"/>
    <property type="project" value="TreeGrafter"/>
</dbReference>
<evidence type="ECO:0008006" key="3">
    <source>
        <dbReference type="Google" id="ProtNLM"/>
    </source>
</evidence>
<dbReference type="PANTHER" id="PTHR47934:SF6">
    <property type="entry name" value="MITOCHONDRIAL GROUP I INTRON SPLICING FACTOR CCM1-RELATED"/>
    <property type="match status" value="1"/>
</dbReference>
<dbReference type="AlphaFoldDB" id="A0A8H7BRQ6"/>
<dbReference type="GO" id="GO:0007005">
    <property type="term" value="P:mitochondrion organization"/>
    <property type="evidence" value="ECO:0007669"/>
    <property type="project" value="TreeGrafter"/>
</dbReference>
<name>A0A8H7BRQ6_9FUNG</name>
<dbReference type="Proteomes" id="UP000605846">
    <property type="component" value="Unassembled WGS sequence"/>
</dbReference>
<dbReference type="InterPro" id="IPR011990">
    <property type="entry name" value="TPR-like_helical_dom_sf"/>
</dbReference>
<organism evidence="1 2">
    <name type="scientific">Apophysomyces ossiformis</name>
    <dbReference type="NCBI Taxonomy" id="679940"/>
    <lineage>
        <taxon>Eukaryota</taxon>
        <taxon>Fungi</taxon>
        <taxon>Fungi incertae sedis</taxon>
        <taxon>Mucoromycota</taxon>
        <taxon>Mucoromycotina</taxon>
        <taxon>Mucoromycetes</taxon>
        <taxon>Mucorales</taxon>
        <taxon>Mucorineae</taxon>
        <taxon>Mucoraceae</taxon>
        <taxon>Apophysomyces</taxon>
    </lineage>
</organism>
<dbReference type="GO" id="GO:0005739">
    <property type="term" value="C:mitochondrion"/>
    <property type="evidence" value="ECO:0007669"/>
    <property type="project" value="TreeGrafter"/>
</dbReference>
<sequence length="819" mass="93938">MLRTFSAGRPILRQCPTHFSRISRSNLTKHAKIPTWASAALTSRCLSNTRKVCEESFIKTKSDITETREVNANVDKSVRHLERTLEETVHETVQNSSTEVEVNQAIRSIRNHRKNRTATADMYLDLFNKMSTTRLDLGTYLEVVQWFNRRQPAIPREIFKEIEIWKAVLKIGFNISGERPKELSYLAKAFERQFDLDTLKDQRAWELLIRAHGLSRNPRRVTECLEHLASKPQLAEAVNLHSVKESAVLAYAANNENESVKNLLQSTAENGKALNEEFYTKLIRTYAFNGDIIHTQLYSKQCNQLYPSAEIDGLNLLAHKKALNQEYVKLVKLYGEAGLPLERGSSTALDTLHNSWRQLTSNIQNLDQDKCVLMIQYLSKANTIDPKRFPMELAQDILDKVMPSKGIAPCAEAYIALLQGYASSRQYGRQLASNVRLDKAMETFLRMRQDGFSINGAEIFHSLFRACIPYLPNHYPFDFFRLRSSLTQKARRQGAIRKLDNRFYEIEQLMLEAKIPYDKLSMRLVLTCLGASGNYSGMWSRLKLMDRSGVDCGLNLYRLVFALASFDKDASIHALTMVRPEMLRRTKPSVLSWDAHVAMLDCTVTAQTPQLAKEIMTRMREECEQVNQSRHSAGESRHWPYLDSPQFYYPMVHACFNIKGLEIEGRTLLDEMNYKSIPYHNPLWDCVMTHLASTGADHMKIQTQFNAYTMNRFQRTGKIPIPVRESPTVPFPSGPYTGFDAHMINMYLAALVDSQDVSLLFDVMKTLGDQDVGLAIYPDVIDGITELARKEKCIDELKWLQEDILPKMKGRKFDRHNIE</sequence>
<dbReference type="InterPro" id="IPR051114">
    <property type="entry name" value="Mito_RNA_Proc_CCM1"/>
</dbReference>
<dbReference type="PANTHER" id="PTHR47934">
    <property type="entry name" value="PENTATRICOPEPTIDE REPEAT-CONTAINING PROTEIN PET309, MITOCHONDRIAL"/>
    <property type="match status" value="1"/>
</dbReference>
<dbReference type="Gene3D" id="1.25.40.10">
    <property type="entry name" value="Tetratricopeptide repeat domain"/>
    <property type="match status" value="1"/>
</dbReference>